<keyword evidence="1" id="KW-0472">Membrane</keyword>
<evidence type="ECO:0000313" key="2">
    <source>
        <dbReference type="EMBL" id="GBL94531.1"/>
    </source>
</evidence>
<proteinExistence type="predicted"/>
<feature type="transmembrane region" description="Helical" evidence="1">
    <location>
        <begin position="6"/>
        <end position="23"/>
    </location>
</feature>
<keyword evidence="3" id="KW-1185">Reference proteome</keyword>
<organism evidence="2 3">
    <name type="scientific">Araneus ventricosus</name>
    <name type="common">Orbweaver spider</name>
    <name type="synonym">Epeira ventricosa</name>
    <dbReference type="NCBI Taxonomy" id="182803"/>
    <lineage>
        <taxon>Eukaryota</taxon>
        <taxon>Metazoa</taxon>
        <taxon>Ecdysozoa</taxon>
        <taxon>Arthropoda</taxon>
        <taxon>Chelicerata</taxon>
        <taxon>Arachnida</taxon>
        <taxon>Araneae</taxon>
        <taxon>Araneomorphae</taxon>
        <taxon>Entelegynae</taxon>
        <taxon>Araneoidea</taxon>
        <taxon>Araneidae</taxon>
        <taxon>Araneus</taxon>
    </lineage>
</organism>
<keyword evidence="1" id="KW-1133">Transmembrane helix</keyword>
<evidence type="ECO:0000313" key="3">
    <source>
        <dbReference type="Proteomes" id="UP000499080"/>
    </source>
</evidence>
<reference evidence="2 3" key="1">
    <citation type="journal article" date="2019" name="Sci. Rep.">
        <title>Orb-weaving spider Araneus ventricosus genome elucidates the spidroin gene catalogue.</title>
        <authorList>
            <person name="Kono N."/>
            <person name="Nakamura H."/>
            <person name="Ohtoshi R."/>
            <person name="Moran D.A.P."/>
            <person name="Shinohara A."/>
            <person name="Yoshida Y."/>
            <person name="Fujiwara M."/>
            <person name="Mori M."/>
            <person name="Tomita M."/>
            <person name="Arakawa K."/>
        </authorList>
    </citation>
    <scope>NUCLEOTIDE SEQUENCE [LARGE SCALE GENOMIC DNA]</scope>
</reference>
<comment type="caution">
    <text evidence="2">The sequence shown here is derived from an EMBL/GenBank/DDBJ whole genome shotgun (WGS) entry which is preliminary data.</text>
</comment>
<dbReference type="Proteomes" id="UP000499080">
    <property type="component" value="Unassembled WGS sequence"/>
</dbReference>
<keyword evidence="1" id="KW-0812">Transmembrane</keyword>
<name>A0A4Y2BQP4_ARAVE</name>
<sequence>MEWYQIYFTIFGTLFIVTTFWIIKDSSSYEPDSCICNCKLTSRNLLDIQWIGMGLTGHKKQGFSCSCEEFLVPILNPYVLHMSKNEICQACICNEMKSHICFDVSVSSCSRFVIVVIGLLSFAALTLPVLFLLIYQLSLSSGKHNSPILERYQGYETILDDPEAISTETRKKKETIHTI</sequence>
<gene>
    <name evidence="2" type="ORF">AVEN_235622_1</name>
</gene>
<dbReference type="AlphaFoldDB" id="A0A4Y2BQP4"/>
<feature type="transmembrane region" description="Helical" evidence="1">
    <location>
        <begin position="112"/>
        <end position="135"/>
    </location>
</feature>
<protein>
    <submittedName>
        <fullName evidence="2">Uncharacterized protein</fullName>
    </submittedName>
</protein>
<accession>A0A4Y2BQP4</accession>
<dbReference type="EMBL" id="BGPR01000103">
    <property type="protein sequence ID" value="GBL94531.1"/>
    <property type="molecule type" value="Genomic_DNA"/>
</dbReference>
<evidence type="ECO:0000256" key="1">
    <source>
        <dbReference type="SAM" id="Phobius"/>
    </source>
</evidence>